<feature type="domain" description="Methyltransferase small" evidence="6">
    <location>
        <begin position="155"/>
        <end position="317"/>
    </location>
</feature>
<keyword evidence="8" id="KW-1185">Reference proteome</keyword>
<accession>A0A238LAS1</accession>
<keyword evidence="4 7" id="KW-0808">Transferase</keyword>
<dbReference type="InterPro" id="IPR046977">
    <property type="entry name" value="RsmC/RlmG"/>
</dbReference>
<dbReference type="Proteomes" id="UP000201613">
    <property type="component" value="Unassembled WGS sequence"/>
</dbReference>
<keyword evidence="3 7" id="KW-0489">Methyltransferase</keyword>
<evidence type="ECO:0000256" key="2">
    <source>
        <dbReference type="ARBA" id="ARBA00022552"/>
    </source>
</evidence>
<name>A0A238LAS1_9RHOB</name>
<organism evidence="7 8">
    <name type="scientific">Flavimaricola marinus</name>
    <dbReference type="NCBI Taxonomy" id="1819565"/>
    <lineage>
        <taxon>Bacteria</taxon>
        <taxon>Pseudomonadati</taxon>
        <taxon>Pseudomonadota</taxon>
        <taxon>Alphaproteobacteria</taxon>
        <taxon>Rhodobacterales</taxon>
        <taxon>Paracoccaceae</taxon>
        <taxon>Flavimaricola</taxon>
    </lineage>
</organism>
<dbReference type="InterPro" id="IPR007848">
    <property type="entry name" value="Small_mtfrase_dom"/>
</dbReference>
<dbReference type="PROSITE" id="PS00092">
    <property type="entry name" value="N6_MTASE"/>
    <property type="match status" value="1"/>
</dbReference>
<evidence type="ECO:0000256" key="3">
    <source>
        <dbReference type="ARBA" id="ARBA00022603"/>
    </source>
</evidence>
<proteinExistence type="predicted"/>
<dbReference type="InterPro" id="IPR029063">
    <property type="entry name" value="SAM-dependent_MTases_sf"/>
</dbReference>
<evidence type="ECO:0000313" key="8">
    <source>
        <dbReference type="Proteomes" id="UP000201613"/>
    </source>
</evidence>
<dbReference type="PANTHER" id="PTHR47816:SF4">
    <property type="entry name" value="RIBOSOMAL RNA SMALL SUBUNIT METHYLTRANSFERASE C"/>
    <property type="match status" value="1"/>
</dbReference>
<dbReference type="GO" id="GO:0052914">
    <property type="term" value="F:16S rRNA (guanine(1207)-N(2))-methyltransferase activity"/>
    <property type="evidence" value="ECO:0007669"/>
    <property type="project" value="UniProtKB-EC"/>
</dbReference>
<dbReference type="AlphaFoldDB" id="A0A238LAS1"/>
<dbReference type="GO" id="GO:0003676">
    <property type="term" value="F:nucleic acid binding"/>
    <property type="evidence" value="ECO:0007669"/>
    <property type="project" value="InterPro"/>
</dbReference>
<evidence type="ECO:0000256" key="5">
    <source>
        <dbReference type="ARBA" id="ARBA00022691"/>
    </source>
</evidence>
<dbReference type="Pfam" id="PF05175">
    <property type="entry name" value="MTS"/>
    <property type="match status" value="1"/>
</dbReference>
<keyword evidence="5" id="KW-0949">S-adenosyl-L-methionine</keyword>
<dbReference type="EMBL" id="FXZK01000001">
    <property type="protein sequence ID" value="SMY06728.1"/>
    <property type="molecule type" value="Genomic_DNA"/>
</dbReference>
<dbReference type="OrthoDB" id="9816072at2"/>
<reference evidence="8" key="1">
    <citation type="submission" date="2017-05" db="EMBL/GenBank/DDBJ databases">
        <authorList>
            <person name="Rodrigo-Torres L."/>
            <person name="Arahal R. D."/>
            <person name="Lucena T."/>
        </authorList>
    </citation>
    <scope>NUCLEOTIDE SEQUENCE [LARGE SCALE GENOMIC DNA]</scope>
    <source>
        <strain evidence="8">CECT 8899</strain>
    </source>
</reference>
<sequence length="325" mass="34672">MSTSRLTTAFDDGLLTAPAGKAVVMRPPLAYDLAALSPDQADIVHSFAPDVSYWETMGYAVSKELTPSDLVIVVVPRAKALARAMLAEAVTKAPVVVVDGQKTDGVDSLWRDLRKRLGDLPSITKSHGRLFWFKTEGVDLSDWAAPPPSAGPEGFVTQPGVFSDGAIDRGSALLADALPGKLPSRVADLGAGWGYLSAAILKREGVTHLDLVEAEALALDCARQNITDPRAHFHWADATQFTPEAKYGAIVTNPPFHTGRAADPSLGRAFITAAAAMLVPGGQLWLVANRHLPYEAHLREAFVRVDEAGGDSAFKVFCAIRPKKA</sequence>
<evidence type="ECO:0000256" key="1">
    <source>
        <dbReference type="ARBA" id="ARBA00022490"/>
    </source>
</evidence>
<dbReference type="CDD" id="cd02440">
    <property type="entry name" value="AdoMet_MTases"/>
    <property type="match status" value="1"/>
</dbReference>
<keyword evidence="1" id="KW-0963">Cytoplasm</keyword>
<gene>
    <name evidence="7" type="primary">rsmC</name>
    <name evidence="7" type="ORF">LOM8899_00857</name>
</gene>
<evidence type="ECO:0000256" key="4">
    <source>
        <dbReference type="ARBA" id="ARBA00022679"/>
    </source>
</evidence>
<dbReference type="RefSeq" id="WP_093990872.1">
    <property type="nucleotide sequence ID" value="NZ_FXZK01000001.1"/>
</dbReference>
<dbReference type="Gene3D" id="3.40.50.150">
    <property type="entry name" value="Vaccinia Virus protein VP39"/>
    <property type="match status" value="1"/>
</dbReference>
<dbReference type="PANTHER" id="PTHR47816">
    <property type="entry name" value="RIBOSOMAL RNA SMALL SUBUNIT METHYLTRANSFERASE C"/>
    <property type="match status" value="1"/>
</dbReference>
<dbReference type="SUPFAM" id="SSF53335">
    <property type="entry name" value="S-adenosyl-L-methionine-dependent methyltransferases"/>
    <property type="match status" value="1"/>
</dbReference>
<dbReference type="InterPro" id="IPR002052">
    <property type="entry name" value="DNA_methylase_N6_adenine_CS"/>
</dbReference>
<dbReference type="EC" id="2.1.1.172" evidence="7"/>
<keyword evidence="2" id="KW-0698">rRNA processing</keyword>
<evidence type="ECO:0000313" key="7">
    <source>
        <dbReference type="EMBL" id="SMY06728.1"/>
    </source>
</evidence>
<protein>
    <submittedName>
        <fullName evidence="7">Ribosomal RNA small subunit methyltransferase C</fullName>
        <ecNumber evidence="7">2.1.1.172</ecNumber>
    </submittedName>
</protein>
<evidence type="ECO:0000259" key="6">
    <source>
        <dbReference type="Pfam" id="PF05175"/>
    </source>
</evidence>